<reference evidence="1" key="1">
    <citation type="submission" date="2022-08" db="EMBL/GenBank/DDBJ databases">
        <title>Novel sulphate-reducing endosymbionts in the free-living metamonad Anaeramoeba.</title>
        <authorList>
            <person name="Jerlstrom-Hultqvist J."/>
            <person name="Cepicka I."/>
            <person name="Gallot-Lavallee L."/>
            <person name="Salas-Leiva D."/>
            <person name="Curtis B.A."/>
            <person name="Zahonova K."/>
            <person name="Pipaliya S."/>
            <person name="Dacks J."/>
            <person name="Roger A.J."/>
        </authorList>
    </citation>
    <scope>NUCLEOTIDE SEQUENCE</scope>
    <source>
        <strain evidence="1">Busselton2</strain>
    </source>
</reference>
<comment type="caution">
    <text evidence="1">The sequence shown here is derived from an EMBL/GenBank/DDBJ whole genome shotgun (WGS) entry which is preliminary data.</text>
</comment>
<evidence type="ECO:0000313" key="2">
    <source>
        <dbReference type="Proteomes" id="UP001146793"/>
    </source>
</evidence>
<evidence type="ECO:0000313" key="1">
    <source>
        <dbReference type="EMBL" id="KAJ3423388.1"/>
    </source>
</evidence>
<dbReference type="AlphaFoldDB" id="A0AAV7Y0K6"/>
<accession>A0AAV7Y0K6</accession>
<gene>
    <name evidence="1" type="ORF">M0812_29917</name>
</gene>
<name>A0AAV7Y0K6_9EUKA</name>
<dbReference type="EMBL" id="JANTQA010000076">
    <property type="protein sequence ID" value="KAJ3423388.1"/>
    <property type="molecule type" value="Genomic_DNA"/>
</dbReference>
<sequence>MKNQNNILEDKNLNVQQKLDELKNEYKTTPELLGDLCSPNDPTNTEKLEKIGGPQGIAKTLQTNLRNGLPHEDLKKNVEERKLYLEKTNLRNQNLKTFGSYSKTLLTILH</sequence>
<dbReference type="Proteomes" id="UP001146793">
    <property type="component" value="Unassembled WGS sequence"/>
</dbReference>
<organism evidence="1 2">
    <name type="scientific">Anaeramoeba flamelloides</name>
    <dbReference type="NCBI Taxonomy" id="1746091"/>
    <lineage>
        <taxon>Eukaryota</taxon>
        <taxon>Metamonada</taxon>
        <taxon>Anaeramoebidae</taxon>
        <taxon>Anaeramoeba</taxon>
    </lineage>
</organism>
<protein>
    <submittedName>
        <fullName evidence="1">Uncharacterized protein</fullName>
    </submittedName>
</protein>
<proteinExistence type="predicted"/>